<keyword evidence="2" id="KW-1133">Transmembrane helix</keyword>
<reference evidence="3 4" key="1">
    <citation type="journal article" date="2018" name="Nat. Biotechnol.">
        <title>A standardized bacterial taxonomy based on genome phylogeny substantially revises the tree of life.</title>
        <authorList>
            <person name="Parks D.H."/>
            <person name="Chuvochina M."/>
            <person name="Waite D.W."/>
            <person name="Rinke C."/>
            <person name="Skarshewski A."/>
            <person name="Chaumeil P.A."/>
            <person name="Hugenholtz P."/>
        </authorList>
    </citation>
    <scope>NUCLEOTIDE SEQUENCE [LARGE SCALE GENOMIC DNA]</scope>
    <source>
        <strain evidence="3">UBA9169</strain>
    </source>
</reference>
<name>A0A348WIZ3_9RHOB</name>
<keyword evidence="2" id="KW-0812">Transmembrane</keyword>
<dbReference type="Proteomes" id="UP000264719">
    <property type="component" value="Unassembled WGS sequence"/>
</dbReference>
<gene>
    <name evidence="3" type="ORF">DCS45_21915</name>
</gene>
<dbReference type="EMBL" id="DMVW01000208">
    <property type="protein sequence ID" value="HAR54505.1"/>
    <property type="molecule type" value="Genomic_DNA"/>
</dbReference>
<sequence>MMKSQTIGCLMRLFPILAAIVVMVLIYLFVFERDRFGAPDTAAAATPDSNAETGAEPDAEAGAALPGVIVTRSVARQIDSAVVLRGRTEADAEVEVRAETSGLVTSEPRRKGSFVEAV</sequence>
<dbReference type="AlphaFoldDB" id="A0A348WIZ3"/>
<comment type="caution">
    <text evidence="3">The sequence shown here is derived from an EMBL/GenBank/DDBJ whole genome shotgun (WGS) entry which is preliminary data.</text>
</comment>
<evidence type="ECO:0000256" key="1">
    <source>
        <dbReference type="SAM" id="MobiDB-lite"/>
    </source>
</evidence>
<feature type="region of interest" description="Disordered" evidence="1">
    <location>
        <begin position="41"/>
        <end position="60"/>
    </location>
</feature>
<accession>A0A348WIZ3</accession>
<protein>
    <submittedName>
        <fullName evidence="3">Efflux RND transporter periplasmic adaptor subunit</fullName>
    </submittedName>
</protein>
<feature type="transmembrane region" description="Helical" evidence="2">
    <location>
        <begin position="12"/>
        <end position="31"/>
    </location>
</feature>
<feature type="region of interest" description="Disordered" evidence="1">
    <location>
        <begin position="99"/>
        <end position="118"/>
    </location>
</feature>
<feature type="non-terminal residue" evidence="3">
    <location>
        <position position="118"/>
    </location>
</feature>
<keyword evidence="2" id="KW-0472">Membrane</keyword>
<organism evidence="3 4">
    <name type="scientific">Roseovarius nubinhibens</name>
    <dbReference type="NCBI Taxonomy" id="314263"/>
    <lineage>
        <taxon>Bacteria</taxon>
        <taxon>Pseudomonadati</taxon>
        <taxon>Pseudomonadota</taxon>
        <taxon>Alphaproteobacteria</taxon>
        <taxon>Rhodobacterales</taxon>
        <taxon>Roseobacteraceae</taxon>
        <taxon>Roseovarius</taxon>
    </lineage>
</organism>
<evidence type="ECO:0000313" key="4">
    <source>
        <dbReference type="Proteomes" id="UP000264719"/>
    </source>
</evidence>
<evidence type="ECO:0000256" key="2">
    <source>
        <dbReference type="SAM" id="Phobius"/>
    </source>
</evidence>
<evidence type="ECO:0000313" key="3">
    <source>
        <dbReference type="EMBL" id="HAR54505.1"/>
    </source>
</evidence>
<proteinExistence type="predicted"/>